<comment type="caution">
    <text evidence="2">The sequence shown here is derived from an EMBL/GenBank/DDBJ whole genome shotgun (WGS) entry which is preliminary data.</text>
</comment>
<organism evidence="2 3">
    <name type="scientific">Lutispora saccharofermentans</name>
    <dbReference type="NCBI Taxonomy" id="3024236"/>
    <lineage>
        <taxon>Bacteria</taxon>
        <taxon>Bacillati</taxon>
        <taxon>Bacillota</taxon>
        <taxon>Clostridia</taxon>
        <taxon>Lutisporales</taxon>
        <taxon>Lutisporaceae</taxon>
        <taxon>Lutispora</taxon>
    </lineage>
</organism>
<keyword evidence="1" id="KW-0732">Signal</keyword>
<evidence type="ECO:0000313" key="3">
    <source>
        <dbReference type="Proteomes" id="UP001651880"/>
    </source>
</evidence>
<protein>
    <submittedName>
        <fullName evidence="2">Uncharacterized protein</fullName>
    </submittedName>
</protein>
<reference evidence="2 3" key="1">
    <citation type="submission" date="2021-10" db="EMBL/GenBank/DDBJ databases">
        <title>Lutispora strain m25 sp. nov., a thermophilic, non-spore-forming bacterium isolated from a lab-scale methanogenic bioreactor digesting anaerobic sludge.</title>
        <authorList>
            <person name="El Houari A."/>
            <person name="Mcdonald J."/>
        </authorList>
    </citation>
    <scope>NUCLEOTIDE SEQUENCE [LARGE SCALE GENOMIC DNA]</scope>
    <source>
        <strain evidence="3">m25</strain>
    </source>
</reference>
<dbReference type="Proteomes" id="UP001651880">
    <property type="component" value="Unassembled WGS sequence"/>
</dbReference>
<feature type="signal peptide" evidence="1">
    <location>
        <begin position="1"/>
        <end position="26"/>
    </location>
</feature>
<keyword evidence="3" id="KW-1185">Reference proteome</keyword>
<evidence type="ECO:0000256" key="1">
    <source>
        <dbReference type="SAM" id="SignalP"/>
    </source>
</evidence>
<accession>A0ABT1NBZ8</accession>
<name>A0ABT1NBZ8_9FIRM</name>
<feature type="chain" id="PRO_5046428225" evidence="1">
    <location>
        <begin position="27"/>
        <end position="200"/>
    </location>
</feature>
<dbReference type="RefSeq" id="WP_255226310.1">
    <property type="nucleotide sequence ID" value="NZ_JAJEKE010000002.1"/>
</dbReference>
<proteinExistence type="predicted"/>
<evidence type="ECO:0000313" key="2">
    <source>
        <dbReference type="EMBL" id="MCQ1528793.1"/>
    </source>
</evidence>
<dbReference type="EMBL" id="JAJEKE010000002">
    <property type="protein sequence ID" value="MCQ1528793.1"/>
    <property type="molecule type" value="Genomic_DNA"/>
</dbReference>
<sequence>MKPMKKIAYLVLTLAFLFVSTIQAYASFDYDNNINSYDMNKLYEELHDAEKMLDILRTRDNLNFDAHTNSSHPCHGTPDHRNCDVATLTKSCGCKAITNYCCCGKKMNTDLYLCSRHQAPYNETENPISFFQAENEHEKLIQTSIDLMYKPHTCHEGKEHKRCYKSPDEIDDCGCERGFYFCCCERIMGAYEIYCDEHGY</sequence>
<gene>
    <name evidence="2" type="ORF">LJD61_04430</name>
</gene>